<reference evidence="1 2" key="1">
    <citation type="journal article" date="2024" name="BMC Genomics">
        <title>De novo assembly and annotation of Popillia japonica's genome with initial clues to its potential as an invasive pest.</title>
        <authorList>
            <person name="Cucini C."/>
            <person name="Boschi S."/>
            <person name="Funari R."/>
            <person name="Cardaioli E."/>
            <person name="Iannotti N."/>
            <person name="Marturano G."/>
            <person name="Paoli F."/>
            <person name="Bruttini M."/>
            <person name="Carapelli A."/>
            <person name="Frati F."/>
            <person name="Nardi F."/>
        </authorList>
    </citation>
    <scope>NUCLEOTIDE SEQUENCE [LARGE SCALE GENOMIC DNA]</scope>
    <source>
        <strain evidence="1">DMR45628</strain>
    </source>
</reference>
<dbReference type="Proteomes" id="UP001458880">
    <property type="component" value="Unassembled WGS sequence"/>
</dbReference>
<gene>
    <name evidence="1" type="ORF">QE152_g13409</name>
</gene>
<proteinExistence type="predicted"/>
<comment type="caution">
    <text evidence="1">The sequence shown here is derived from an EMBL/GenBank/DDBJ whole genome shotgun (WGS) entry which is preliminary data.</text>
</comment>
<protein>
    <submittedName>
        <fullName evidence="1">Uncharacterized protein</fullName>
    </submittedName>
</protein>
<evidence type="ECO:0000313" key="1">
    <source>
        <dbReference type="EMBL" id="KAK9731721.1"/>
    </source>
</evidence>
<dbReference type="EMBL" id="JASPKY010000128">
    <property type="protein sequence ID" value="KAK9731721.1"/>
    <property type="molecule type" value="Genomic_DNA"/>
</dbReference>
<sequence>MRPRDSDFSNVLPNCLGELEQLELIQVDCFVWSHKEAKDKKKKQIMRAFGMEMKCNPIKIPTNLCWIGFHGAYLNIIGAVSSMQTRSNRNRSWDSLTADGVLAKNNSEALQSQL</sequence>
<evidence type="ECO:0000313" key="2">
    <source>
        <dbReference type="Proteomes" id="UP001458880"/>
    </source>
</evidence>
<accession>A0AAW1LCU9</accession>
<dbReference type="AlphaFoldDB" id="A0AAW1LCU9"/>
<keyword evidence="2" id="KW-1185">Reference proteome</keyword>
<organism evidence="1 2">
    <name type="scientific">Popillia japonica</name>
    <name type="common">Japanese beetle</name>
    <dbReference type="NCBI Taxonomy" id="7064"/>
    <lineage>
        <taxon>Eukaryota</taxon>
        <taxon>Metazoa</taxon>
        <taxon>Ecdysozoa</taxon>
        <taxon>Arthropoda</taxon>
        <taxon>Hexapoda</taxon>
        <taxon>Insecta</taxon>
        <taxon>Pterygota</taxon>
        <taxon>Neoptera</taxon>
        <taxon>Endopterygota</taxon>
        <taxon>Coleoptera</taxon>
        <taxon>Polyphaga</taxon>
        <taxon>Scarabaeiformia</taxon>
        <taxon>Scarabaeidae</taxon>
        <taxon>Rutelinae</taxon>
        <taxon>Popillia</taxon>
    </lineage>
</organism>
<name>A0AAW1LCU9_POPJA</name>